<protein>
    <submittedName>
        <fullName evidence="1">Uncharacterized protein</fullName>
    </submittedName>
</protein>
<sequence length="74" mass="8280">MGGERDFCLFPIIAGPFSTDSLEKPSSKENAKHTTKMKSIVYLKLSSKRGVFPLLLLKNWSLTPTKQALQKAVR</sequence>
<dbReference type="Gramene" id="OE9A083944T1">
    <property type="protein sequence ID" value="OE9A083944C1"/>
    <property type="gene ID" value="OE9A083944"/>
</dbReference>
<keyword evidence="2" id="KW-1185">Reference proteome</keyword>
<evidence type="ECO:0000313" key="2">
    <source>
        <dbReference type="Proteomes" id="UP000594638"/>
    </source>
</evidence>
<dbReference type="Proteomes" id="UP000594638">
    <property type="component" value="Unassembled WGS sequence"/>
</dbReference>
<dbReference type="AlphaFoldDB" id="A0A8S0QLR3"/>
<gene>
    <name evidence="1" type="ORF">OLEA9_A083944</name>
</gene>
<dbReference type="EMBL" id="CACTIH010001914">
    <property type="protein sequence ID" value="CAA2968577.1"/>
    <property type="molecule type" value="Genomic_DNA"/>
</dbReference>
<accession>A0A8S0QLR3</accession>
<comment type="caution">
    <text evidence="1">The sequence shown here is derived from an EMBL/GenBank/DDBJ whole genome shotgun (WGS) entry which is preliminary data.</text>
</comment>
<name>A0A8S0QLR3_OLEEU</name>
<evidence type="ECO:0000313" key="1">
    <source>
        <dbReference type="EMBL" id="CAA2968577.1"/>
    </source>
</evidence>
<organism evidence="1 2">
    <name type="scientific">Olea europaea subsp. europaea</name>
    <dbReference type="NCBI Taxonomy" id="158383"/>
    <lineage>
        <taxon>Eukaryota</taxon>
        <taxon>Viridiplantae</taxon>
        <taxon>Streptophyta</taxon>
        <taxon>Embryophyta</taxon>
        <taxon>Tracheophyta</taxon>
        <taxon>Spermatophyta</taxon>
        <taxon>Magnoliopsida</taxon>
        <taxon>eudicotyledons</taxon>
        <taxon>Gunneridae</taxon>
        <taxon>Pentapetalae</taxon>
        <taxon>asterids</taxon>
        <taxon>lamiids</taxon>
        <taxon>Lamiales</taxon>
        <taxon>Oleaceae</taxon>
        <taxon>Oleeae</taxon>
        <taxon>Olea</taxon>
    </lineage>
</organism>
<proteinExistence type="predicted"/>
<reference evidence="1 2" key="1">
    <citation type="submission" date="2019-12" db="EMBL/GenBank/DDBJ databases">
        <authorList>
            <person name="Alioto T."/>
            <person name="Alioto T."/>
            <person name="Gomez Garrido J."/>
        </authorList>
    </citation>
    <scope>NUCLEOTIDE SEQUENCE [LARGE SCALE GENOMIC DNA]</scope>
</reference>